<reference evidence="1 2" key="1">
    <citation type="submission" date="2019-07" db="EMBL/GenBank/DDBJ databases">
        <title>Caenimonas sedimenti sp. nov., isolated from activated sludge.</title>
        <authorList>
            <person name="Xu J."/>
        </authorList>
    </citation>
    <scope>NUCLEOTIDE SEQUENCE [LARGE SCALE GENOMIC DNA]</scope>
    <source>
        <strain evidence="1 2">HX-9-20</strain>
    </source>
</reference>
<gene>
    <name evidence="1" type="ORF">FN976_11085</name>
</gene>
<evidence type="ECO:0000313" key="1">
    <source>
        <dbReference type="EMBL" id="TWO71452.1"/>
    </source>
</evidence>
<evidence type="ECO:0000313" key="2">
    <source>
        <dbReference type="Proteomes" id="UP000318199"/>
    </source>
</evidence>
<accession>A0A562ZS82</accession>
<dbReference type="AlphaFoldDB" id="A0A562ZS82"/>
<dbReference type="RefSeq" id="WP_145893063.1">
    <property type="nucleotide sequence ID" value="NZ_VOBQ01000008.1"/>
</dbReference>
<dbReference type="EMBL" id="VOBQ01000008">
    <property type="protein sequence ID" value="TWO71452.1"/>
    <property type="molecule type" value="Genomic_DNA"/>
</dbReference>
<comment type="caution">
    <text evidence="1">The sequence shown here is derived from an EMBL/GenBank/DDBJ whole genome shotgun (WGS) entry which is preliminary data.</text>
</comment>
<dbReference type="OrthoDB" id="509512at2"/>
<proteinExistence type="predicted"/>
<keyword evidence="2" id="KW-1185">Reference proteome</keyword>
<organism evidence="1 2">
    <name type="scientific">Caenimonas sedimenti</name>
    <dbReference type="NCBI Taxonomy" id="2596921"/>
    <lineage>
        <taxon>Bacteria</taxon>
        <taxon>Pseudomonadati</taxon>
        <taxon>Pseudomonadota</taxon>
        <taxon>Betaproteobacteria</taxon>
        <taxon>Burkholderiales</taxon>
        <taxon>Comamonadaceae</taxon>
        <taxon>Caenimonas</taxon>
    </lineage>
</organism>
<name>A0A562ZS82_9BURK</name>
<protein>
    <submittedName>
        <fullName evidence="1">Uncharacterized protein</fullName>
    </submittedName>
</protein>
<sequence length="337" mass="37679">MNQPETNPDAPLPRPSTFPDGLRVQVQGFDDQQAADGLGEQLTALFVQMGRYFDIQRLDGVTIAIDYEEALRSLDRGCATRELAPSRGRTVGVAMTPSVLRDGVLKSHVFVDAAVFFGMLKEDRYERAMQLLAHECAHVEVNAHYDRCFPDTLLRTKYMNAQQGARSEVILASWDEYAACALSAKRGENPEADYRETFLNDLADARERGNECIKAYRLHSQVGQIVREIREIYGGLMKHAAYYLGNAAGFGKSWRDDPAVAEALTEHWFLPFFERLETALAALYAELGVWPNHDGFEVIGDIGEDLMCEGGMYFYDSPDHPGEVGVQLPLTPDTVPY</sequence>
<dbReference type="Proteomes" id="UP000318199">
    <property type="component" value="Unassembled WGS sequence"/>
</dbReference>